<evidence type="ECO:0000256" key="1">
    <source>
        <dbReference type="SAM" id="MobiDB-lite"/>
    </source>
</evidence>
<name>A0A840SK24_9RHOB</name>
<dbReference type="PANTHER" id="PTHR30437">
    <property type="entry name" value="TRANSCRIPTION ELONGATION FACTOR GREA"/>
    <property type="match status" value="1"/>
</dbReference>
<reference evidence="3 4" key="1">
    <citation type="submission" date="2020-08" db="EMBL/GenBank/DDBJ databases">
        <title>Genomic Encyclopedia of Type Strains, Phase IV (KMG-IV): sequencing the most valuable type-strain genomes for metagenomic binning, comparative biology and taxonomic classification.</title>
        <authorList>
            <person name="Goeker M."/>
        </authorList>
    </citation>
    <scope>NUCLEOTIDE SEQUENCE [LARGE SCALE GENOMIC DNA]</scope>
    <source>
        <strain evidence="3 4">DSM 101730</strain>
    </source>
</reference>
<keyword evidence="4" id="KW-1185">Reference proteome</keyword>
<protein>
    <submittedName>
        <fullName evidence="3">Transcription elongation GreA/GreB family factor</fullName>
    </submittedName>
</protein>
<dbReference type="Pfam" id="PF01272">
    <property type="entry name" value="GreA_GreB"/>
    <property type="match status" value="1"/>
</dbReference>
<comment type="caution">
    <text evidence="3">The sequence shown here is derived from an EMBL/GenBank/DDBJ whole genome shotgun (WGS) entry which is preliminary data.</text>
</comment>
<dbReference type="EMBL" id="JACHFM010000001">
    <property type="protein sequence ID" value="MBB5221314.1"/>
    <property type="molecule type" value="Genomic_DNA"/>
</dbReference>
<evidence type="ECO:0000259" key="2">
    <source>
        <dbReference type="Pfam" id="PF01272"/>
    </source>
</evidence>
<sequence>MSRAFVKEDDGSRPEQLPELPVSPHPNLVTARGLRLISETIARIETALAAGPDEAETARLRRDQRYWTLRHATARPTAPDPSDPAAQFGSRVTYLTEDGERRTLTITGEDEADPAAGRIAYTAPVARALIGATPGSTVTATIRGAPVDLEVTDIEVSPDD</sequence>
<dbReference type="RefSeq" id="WP_184147698.1">
    <property type="nucleotide sequence ID" value="NZ_JACHFM010000001.1"/>
</dbReference>
<organism evidence="3 4">
    <name type="scientific">Amaricoccus macauensis</name>
    <dbReference type="NCBI Taxonomy" id="57001"/>
    <lineage>
        <taxon>Bacteria</taxon>
        <taxon>Pseudomonadati</taxon>
        <taxon>Pseudomonadota</taxon>
        <taxon>Alphaproteobacteria</taxon>
        <taxon>Rhodobacterales</taxon>
        <taxon>Paracoccaceae</taxon>
        <taxon>Amaricoccus</taxon>
    </lineage>
</organism>
<dbReference type="InterPro" id="IPR036953">
    <property type="entry name" value="GreA/GreB_C_sf"/>
</dbReference>
<proteinExistence type="predicted"/>
<dbReference type="InterPro" id="IPR001437">
    <property type="entry name" value="Tscrpt_elong_fac_GreA/B_C"/>
</dbReference>
<dbReference type="InterPro" id="IPR023459">
    <property type="entry name" value="Tscrpt_elong_fac_GreA/B_fam"/>
</dbReference>
<dbReference type="GO" id="GO:0032784">
    <property type="term" value="P:regulation of DNA-templated transcription elongation"/>
    <property type="evidence" value="ECO:0007669"/>
    <property type="project" value="InterPro"/>
</dbReference>
<dbReference type="PANTHER" id="PTHR30437:SF6">
    <property type="entry name" value="TRANSCRIPTION ELONGATION FACTOR GREB"/>
    <property type="match status" value="1"/>
</dbReference>
<dbReference type="GO" id="GO:0006354">
    <property type="term" value="P:DNA-templated transcription elongation"/>
    <property type="evidence" value="ECO:0007669"/>
    <property type="project" value="TreeGrafter"/>
</dbReference>
<dbReference type="GO" id="GO:0003677">
    <property type="term" value="F:DNA binding"/>
    <property type="evidence" value="ECO:0007669"/>
    <property type="project" value="InterPro"/>
</dbReference>
<gene>
    <name evidence="3" type="ORF">HNP73_001235</name>
</gene>
<evidence type="ECO:0000313" key="4">
    <source>
        <dbReference type="Proteomes" id="UP000549457"/>
    </source>
</evidence>
<feature type="compositionally biased region" description="Basic and acidic residues" evidence="1">
    <location>
        <begin position="1"/>
        <end position="13"/>
    </location>
</feature>
<feature type="domain" description="Transcription elongation factor GreA/GreB C-terminal" evidence="2">
    <location>
        <begin position="85"/>
        <end position="155"/>
    </location>
</feature>
<evidence type="ECO:0000313" key="3">
    <source>
        <dbReference type="EMBL" id="MBB5221314.1"/>
    </source>
</evidence>
<accession>A0A840SK24</accession>
<dbReference type="SUPFAM" id="SSF54534">
    <property type="entry name" value="FKBP-like"/>
    <property type="match status" value="1"/>
</dbReference>
<feature type="region of interest" description="Disordered" evidence="1">
    <location>
        <begin position="1"/>
        <end position="27"/>
    </location>
</feature>
<dbReference type="Proteomes" id="UP000549457">
    <property type="component" value="Unassembled WGS sequence"/>
</dbReference>
<dbReference type="GO" id="GO:0070063">
    <property type="term" value="F:RNA polymerase binding"/>
    <property type="evidence" value="ECO:0007669"/>
    <property type="project" value="InterPro"/>
</dbReference>
<dbReference type="Gene3D" id="3.10.50.30">
    <property type="entry name" value="Transcription elongation factor, GreA/GreB, C-terminal domain"/>
    <property type="match status" value="1"/>
</dbReference>
<dbReference type="AlphaFoldDB" id="A0A840SK24"/>